<accession>A0A8X6NW40</accession>
<dbReference type="EMBL" id="BMAW01014393">
    <property type="protein sequence ID" value="GFT38683.1"/>
    <property type="molecule type" value="Genomic_DNA"/>
</dbReference>
<dbReference type="Proteomes" id="UP000887013">
    <property type="component" value="Unassembled WGS sequence"/>
</dbReference>
<organism evidence="1 2">
    <name type="scientific">Nephila pilipes</name>
    <name type="common">Giant wood spider</name>
    <name type="synonym">Nephila maculata</name>
    <dbReference type="NCBI Taxonomy" id="299642"/>
    <lineage>
        <taxon>Eukaryota</taxon>
        <taxon>Metazoa</taxon>
        <taxon>Ecdysozoa</taxon>
        <taxon>Arthropoda</taxon>
        <taxon>Chelicerata</taxon>
        <taxon>Arachnida</taxon>
        <taxon>Araneae</taxon>
        <taxon>Araneomorphae</taxon>
        <taxon>Entelegynae</taxon>
        <taxon>Araneoidea</taxon>
        <taxon>Nephilidae</taxon>
        <taxon>Nephila</taxon>
    </lineage>
</organism>
<evidence type="ECO:0000313" key="1">
    <source>
        <dbReference type="EMBL" id="GFT38683.1"/>
    </source>
</evidence>
<evidence type="ECO:0000313" key="2">
    <source>
        <dbReference type="Proteomes" id="UP000887013"/>
    </source>
</evidence>
<gene>
    <name evidence="1" type="primary">AVEN_78504_1</name>
    <name evidence="1" type="ORF">NPIL_229791</name>
</gene>
<dbReference type="PANTHER" id="PTHR47331">
    <property type="entry name" value="PHD-TYPE DOMAIN-CONTAINING PROTEIN"/>
    <property type="match status" value="1"/>
</dbReference>
<dbReference type="OrthoDB" id="6421542at2759"/>
<dbReference type="AlphaFoldDB" id="A0A8X6NW40"/>
<comment type="caution">
    <text evidence="1">The sequence shown here is derived from an EMBL/GenBank/DDBJ whole genome shotgun (WGS) entry which is preliminary data.</text>
</comment>
<dbReference type="PANTHER" id="PTHR47331:SF5">
    <property type="entry name" value="RIBONUCLEASE H"/>
    <property type="match status" value="1"/>
</dbReference>
<dbReference type="Pfam" id="PF05380">
    <property type="entry name" value="Peptidase_A17"/>
    <property type="match status" value="1"/>
</dbReference>
<keyword evidence="2" id="KW-1185">Reference proteome</keyword>
<reference evidence="1" key="1">
    <citation type="submission" date="2020-08" db="EMBL/GenBank/DDBJ databases">
        <title>Multicomponent nature underlies the extraordinary mechanical properties of spider dragline silk.</title>
        <authorList>
            <person name="Kono N."/>
            <person name="Nakamura H."/>
            <person name="Mori M."/>
            <person name="Yoshida Y."/>
            <person name="Ohtoshi R."/>
            <person name="Malay A.D."/>
            <person name="Moran D.A.P."/>
            <person name="Tomita M."/>
            <person name="Numata K."/>
            <person name="Arakawa K."/>
        </authorList>
    </citation>
    <scope>NUCLEOTIDE SEQUENCE</scope>
</reference>
<proteinExistence type="predicted"/>
<dbReference type="InterPro" id="IPR008042">
    <property type="entry name" value="Retrotrans_Pao"/>
</dbReference>
<name>A0A8X6NW40_NEPPI</name>
<sequence>MANKFSKAWRRADIEIQEDKTIEAGYGAPAKVLGLAWDPDKDIIFFGFRKLINILTNGCSTKRFIFQILGHIFDPIELLGLFIIRLKILLQELWAVEIDWDDKLPFSLDCKWQLWCSELKHLNSIEIPKY</sequence>
<protein>
    <submittedName>
        <fullName evidence="1">Integrase catalytic domain-containing protein</fullName>
    </submittedName>
</protein>